<dbReference type="GO" id="GO:0004497">
    <property type="term" value="F:monooxygenase activity"/>
    <property type="evidence" value="ECO:0007669"/>
    <property type="project" value="UniProtKB-KW"/>
</dbReference>
<comment type="cofactor">
    <cofactor evidence="1 7">
        <name>heme</name>
        <dbReference type="ChEBI" id="CHEBI:30413"/>
    </cofactor>
</comment>
<dbReference type="CDD" id="cd11061">
    <property type="entry name" value="CYP67-like"/>
    <property type="match status" value="1"/>
</dbReference>
<name>A0A7C8M9K3_9PLEO</name>
<evidence type="ECO:0000256" key="4">
    <source>
        <dbReference type="ARBA" id="ARBA00023002"/>
    </source>
</evidence>
<dbReference type="AlphaFoldDB" id="A0A7C8M9K3"/>
<dbReference type="Pfam" id="PF00067">
    <property type="entry name" value="p450"/>
    <property type="match status" value="1"/>
</dbReference>
<dbReference type="InterPro" id="IPR050121">
    <property type="entry name" value="Cytochrome_P450_monoxygenase"/>
</dbReference>
<dbReference type="InterPro" id="IPR002403">
    <property type="entry name" value="Cyt_P450_E_grp-IV"/>
</dbReference>
<dbReference type="PRINTS" id="PR00385">
    <property type="entry name" value="P450"/>
</dbReference>
<comment type="caution">
    <text evidence="9">The sequence shown here is derived from an EMBL/GenBank/DDBJ whole genome shotgun (WGS) entry which is preliminary data.</text>
</comment>
<dbReference type="PRINTS" id="PR00465">
    <property type="entry name" value="EP450IV"/>
</dbReference>
<keyword evidence="8" id="KW-1133">Transmembrane helix</keyword>
<dbReference type="SUPFAM" id="SSF48264">
    <property type="entry name" value="Cytochrome P450"/>
    <property type="match status" value="1"/>
</dbReference>
<feature type="binding site" description="axial binding residue" evidence="7">
    <location>
        <position position="457"/>
    </location>
    <ligand>
        <name>heme</name>
        <dbReference type="ChEBI" id="CHEBI:30413"/>
    </ligand>
    <ligandPart>
        <name>Fe</name>
        <dbReference type="ChEBI" id="CHEBI:18248"/>
    </ligandPart>
</feature>
<dbReference type="InterPro" id="IPR001128">
    <property type="entry name" value="Cyt_P450"/>
</dbReference>
<protein>
    <submittedName>
        <fullName evidence="9">Cytochrome P450</fullName>
    </submittedName>
</protein>
<evidence type="ECO:0000256" key="2">
    <source>
        <dbReference type="ARBA" id="ARBA00010617"/>
    </source>
</evidence>
<feature type="transmembrane region" description="Helical" evidence="8">
    <location>
        <begin position="32"/>
        <end position="50"/>
    </location>
</feature>
<evidence type="ECO:0000256" key="6">
    <source>
        <dbReference type="ARBA" id="ARBA00023033"/>
    </source>
</evidence>
<keyword evidence="8" id="KW-0472">Membrane</keyword>
<comment type="similarity">
    <text evidence="2">Belongs to the cytochrome P450 family.</text>
</comment>
<dbReference type="OrthoDB" id="6692864at2759"/>
<dbReference type="PANTHER" id="PTHR24305:SF187">
    <property type="entry name" value="P450, PUTATIVE (EUROFUNG)-RELATED"/>
    <property type="match status" value="1"/>
</dbReference>
<gene>
    <name evidence="9" type="ORF">BDV95DRAFT_181254</name>
</gene>
<accession>A0A7C8M9K3</accession>
<keyword evidence="6" id="KW-0503">Monooxygenase</keyword>
<evidence type="ECO:0000256" key="7">
    <source>
        <dbReference type="PIRSR" id="PIRSR602403-1"/>
    </source>
</evidence>
<dbReference type="InterPro" id="IPR036396">
    <property type="entry name" value="Cyt_P450_sf"/>
</dbReference>
<evidence type="ECO:0000256" key="8">
    <source>
        <dbReference type="SAM" id="Phobius"/>
    </source>
</evidence>
<keyword evidence="10" id="KW-1185">Reference proteome</keyword>
<evidence type="ECO:0000256" key="5">
    <source>
        <dbReference type="ARBA" id="ARBA00023004"/>
    </source>
</evidence>
<organism evidence="9 10">
    <name type="scientific">Massariosphaeria phaeospora</name>
    <dbReference type="NCBI Taxonomy" id="100035"/>
    <lineage>
        <taxon>Eukaryota</taxon>
        <taxon>Fungi</taxon>
        <taxon>Dikarya</taxon>
        <taxon>Ascomycota</taxon>
        <taxon>Pezizomycotina</taxon>
        <taxon>Dothideomycetes</taxon>
        <taxon>Pleosporomycetidae</taxon>
        <taxon>Pleosporales</taxon>
        <taxon>Pleosporales incertae sedis</taxon>
        <taxon>Massariosphaeria</taxon>
    </lineage>
</organism>
<dbReference type="Proteomes" id="UP000481861">
    <property type="component" value="Unassembled WGS sequence"/>
</dbReference>
<evidence type="ECO:0000313" key="9">
    <source>
        <dbReference type="EMBL" id="KAF2867502.1"/>
    </source>
</evidence>
<dbReference type="GO" id="GO:0016705">
    <property type="term" value="F:oxidoreductase activity, acting on paired donors, with incorporation or reduction of molecular oxygen"/>
    <property type="evidence" value="ECO:0007669"/>
    <property type="project" value="InterPro"/>
</dbReference>
<keyword evidence="4" id="KW-0560">Oxidoreductase</keyword>
<dbReference type="EMBL" id="JAADJZ010000023">
    <property type="protein sequence ID" value="KAF2867502.1"/>
    <property type="molecule type" value="Genomic_DNA"/>
</dbReference>
<dbReference type="Gene3D" id="1.10.630.10">
    <property type="entry name" value="Cytochrome P450"/>
    <property type="match status" value="1"/>
</dbReference>
<evidence type="ECO:0000313" key="10">
    <source>
        <dbReference type="Proteomes" id="UP000481861"/>
    </source>
</evidence>
<dbReference type="PANTHER" id="PTHR24305">
    <property type="entry name" value="CYTOCHROME P450"/>
    <property type="match status" value="1"/>
</dbReference>
<reference evidence="9 10" key="1">
    <citation type="submission" date="2020-01" db="EMBL/GenBank/DDBJ databases">
        <authorList>
            <consortium name="DOE Joint Genome Institute"/>
            <person name="Haridas S."/>
            <person name="Albert R."/>
            <person name="Binder M."/>
            <person name="Bloem J."/>
            <person name="Labutti K."/>
            <person name="Salamov A."/>
            <person name="Andreopoulos B."/>
            <person name="Baker S.E."/>
            <person name="Barry K."/>
            <person name="Bills G."/>
            <person name="Bluhm B.H."/>
            <person name="Cannon C."/>
            <person name="Castanera R."/>
            <person name="Culley D.E."/>
            <person name="Daum C."/>
            <person name="Ezra D."/>
            <person name="Gonzalez J.B."/>
            <person name="Henrissat B."/>
            <person name="Kuo A."/>
            <person name="Liang C."/>
            <person name="Lipzen A."/>
            <person name="Lutzoni F."/>
            <person name="Magnuson J."/>
            <person name="Mondo S."/>
            <person name="Nolan M."/>
            <person name="Ohm R."/>
            <person name="Pangilinan J."/>
            <person name="Park H.-J.H."/>
            <person name="Ramirez L."/>
            <person name="Alfaro M."/>
            <person name="Sun H."/>
            <person name="Tritt A."/>
            <person name="Yoshinaga Y."/>
            <person name="Zwiers L.-H.L."/>
            <person name="Turgeon B.G."/>
            <person name="Goodwin S.B."/>
            <person name="Spatafora J.W."/>
            <person name="Crous P.W."/>
            <person name="Grigoriev I.V."/>
        </authorList>
    </citation>
    <scope>NUCLEOTIDE SEQUENCE [LARGE SCALE GENOMIC DNA]</scope>
    <source>
        <strain evidence="9 10">CBS 611.86</strain>
    </source>
</reference>
<sequence>MSSLGLTTAVLLGISSHIFYFRIGENHMSGPWLAILVPLLWTSAVARRVGMMSLPAAVNTTTLELTAYGLRNHLVLEELHEKYGDIVRIGPNEIAVFRADGIPAIHGPGSKCTKASWYDLLQKDKSIHATRKPELHQARRRIWDQGFGPKALRNYQERVKSKVDLLAENIARSKDRAVNYTELFAFFGLDVMGDTAFGEGFGMLESNKPHPVMDILRLGVNILGRLSPVPWLITLLSSLPGATPDFTRLERFGAESVLKRAEMDRDESDIMSKLIAAARDPNDASKLNVHWVCGDALVMIVAGSVTVAATLTFLFCHLALLPQHAQTLRGELANIDIADNRVLQPLPYLNALINETLRLYPPVPTALLRQTPPEGIPFGDRRVPGGVTVSTPLWSLGRLESSYVRAKEFLPERWYAGSELVRDQRGFAPFLSGAYGVILSRRTSSKYTNSESGTHSCLGKQLALMELRLVAAKLVTAYEFGFAEGSGGAEVLDFKDSFTAVPGSLRLVFRARG</sequence>
<evidence type="ECO:0000256" key="3">
    <source>
        <dbReference type="ARBA" id="ARBA00022723"/>
    </source>
</evidence>
<dbReference type="GO" id="GO:0005506">
    <property type="term" value="F:iron ion binding"/>
    <property type="evidence" value="ECO:0007669"/>
    <property type="project" value="InterPro"/>
</dbReference>
<keyword evidence="7" id="KW-0349">Heme</keyword>
<evidence type="ECO:0000256" key="1">
    <source>
        <dbReference type="ARBA" id="ARBA00001971"/>
    </source>
</evidence>
<keyword evidence="8" id="KW-0812">Transmembrane</keyword>
<keyword evidence="3 7" id="KW-0479">Metal-binding</keyword>
<dbReference type="GO" id="GO:0020037">
    <property type="term" value="F:heme binding"/>
    <property type="evidence" value="ECO:0007669"/>
    <property type="project" value="InterPro"/>
</dbReference>
<proteinExistence type="inferred from homology"/>
<keyword evidence="5 7" id="KW-0408">Iron</keyword>